<accession>A0ACC3CAF4</accession>
<protein>
    <submittedName>
        <fullName evidence="1">Uncharacterized protein</fullName>
    </submittedName>
</protein>
<dbReference type="Proteomes" id="UP000798662">
    <property type="component" value="Chromosome 3"/>
</dbReference>
<evidence type="ECO:0000313" key="2">
    <source>
        <dbReference type="Proteomes" id="UP000798662"/>
    </source>
</evidence>
<dbReference type="EMBL" id="CM020620">
    <property type="protein sequence ID" value="KAK1867167.1"/>
    <property type="molecule type" value="Genomic_DNA"/>
</dbReference>
<reference evidence="1" key="1">
    <citation type="submission" date="2019-11" db="EMBL/GenBank/DDBJ databases">
        <title>Nori genome reveals adaptations in red seaweeds to the harsh intertidal environment.</title>
        <authorList>
            <person name="Wang D."/>
            <person name="Mao Y."/>
        </authorList>
    </citation>
    <scope>NUCLEOTIDE SEQUENCE</scope>
    <source>
        <tissue evidence="1">Gametophyte</tissue>
    </source>
</reference>
<gene>
    <name evidence="1" type="ORF">I4F81_009676</name>
</gene>
<comment type="caution">
    <text evidence="1">The sequence shown here is derived from an EMBL/GenBank/DDBJ whole genome shotgun (WGS) entry which is preliminary data.</text>
</comment>
<keyword evidence="2" id="KW-1185">Reference proteome</keyword>
<organism evidence="1 2">
    <name type="scientific">Pyropia yezoensis</name>
    <name type="common">Susabi-nori</name>
    <name type="synonym">Porphyra yezoensis</name>
    <dbReference type="NCBI Taxonomy" id="2788"/>
    <lineage>
        <taxon>Eukaryota</taxon>
        <taxon>Rhodophyta</taxon>
        <taxon>Bangiophyceae</taxon>
        <taxon>Bangiales</taxon>
        <taxon>Bangiaceae</taxon>
        <taxon>Pyropia</taxon>
    </lineage>
</organism>
<name>A0ACC3CAF4_PYRYE</name>
<sequence>MADAPSRVPLVGYARLPGSPPGGGGTGGAPASVAAPTAAAAAAAVAGAAAAASGGGGGTSPGGGGGDRDRGDRGRVGGRLAVSTPPSTSGRLSAGGVAAMEAGRGGRGGAGGAAGRSARAAGSAVGQSMGGGSGGGGGGSGGAPRPAGGFVHRESTRVRSNVAEQVRRDLHPASLLLTLALVSAEVAAEVGVLVISQGAPCDRPLRPWLLVLIVLQLATIVLSAMRITNARSRNARLAAEEAADEIGGGVSAAGPGGGAPPLLPVSAMEPASRWPRAEAEARESDRRDLVVSEYLRQINWWFLVCFVLSSVWVSNGGTCAQTAPHLYRLAVALTVIYYALLFLPLACFCLIVCCLPLFIVLYRLALPYAEREWRRARSADEAQLAALPSTPYTPGMLSSAGGSGSGAVAGVNPTAATATTTTTPSSALTVADGSLGVAATSGAAEEEEDEATCVICLCEYVTGELVTFLPCRHHFHKKCIDEWLATDKSCPLCKQDIDAGAVATAAAASATASGEAAEAGAAGASTAAGGGATRIPIGSTSGASSRGGREEAGSSGREEELLTSQV</sequence>
<proteinExistence type="predicted"/>
<evidence type="ECO:0000313" key="1">
    <source>
        <dbReference type="EMBL" id="KAK1867167.1"/>
    </source>
</evidence>